<keyword evidence="8 15" id="KW-0350">Heme biosynthesis</keyword>
<dbReference type="GO" id="GO:0003870">
    <property type="term" value="F:5-aminolevulinate synthase activity"/>
    <property type="evidence" value="ECO:0007669"/>
    <property type="project" value="UniProtKB-EC"/>
</dbReference>
<dbReference type="Gene3D" id="3.90.1150.10">
    <property type="entry name" value="Aspartate Aminotransferase, domain 1"/>
    <property type="match status" value="1"/>
</dbReference>
<dbReference type="PANTHER" id="PTHR13693:SF102">
    <property type="entry name" value="2-AMINO-3-KETOBUTYRATE COENZYME A LIGASE, MITOCHONDRIAL"/>
    <property type="match status" value="1"/>
</dbReference>
<evidence type="ECO:0000256" key="11">
    <source>
        <dbReference type="ARBA" id="ARBA00031945"/>
    </source>
</evidence>
<comment type="catalytic activity">
    <reaction evidence="13 15">
        <text>succinyl-CoA + glycine + H(+) = 5-aminolevulinate + CO2 + CoA</text>
        <dbReference type="Rhea" id="RHEA:12921"/>
        <dbReference type="ChEBI" id="CHEBI:15378"/>
        <dbReference type="ChEBI" id="CHEBI:16526"/>
        <dbReference type="ChEBI" id="CHEBI:57287"/>
        <dbReference type="ChEBI" id="CHEBI:57292"/>
        <dbReference type="ChEBI" id="CHEBI:57305"/>
        <dbReference type="ChEBI" id="CHEBI:356416"/>
        <dbReference type="EC" id="2.3.1.37"/>
    </reaction>
</comment>
<organism evidence="17 18">
    <name type="scientific">Sphingomicrobium lutaoense</name>
    <dbReference type="NCBI Taxonomy" id="515949"/>
    <lineage>
        <taxon>Bacteria</taxon>
        <taxon>Pseudomonadati</taxon>
        <taxon>Pseudomonadota</taxon>
        <taxon>Alphaproteobacteria</taxon>
        <taxon>Sphingomonadales</taxon>
        <taxon>Sphingomonadaceae</taxon>
        <taxon>Sphingomicrobium</taxon>
    </lineage>
</organism>
<comment type="similarity">
    <text evidence="3 14">Belongs to the class-II pyridoxal-phosphate-dependent aminotransferase family.</text>
</comment>
<evidence type="ECO:0000256" key="9">
    <source>
        <dbReference type="ARBA" id="ARBA00023315"/>
    </source>
</evidence>
<evidence type="ECO:0000259" key="16">
    <source>
        <dbReference type="Pfam" id="PF00155"/>
    </source>
</evidence>
<evidence type="ECO:0000256" key="5">
    <source>
        <dbReference type="ARBA" id="ARBA00013257"/>
    </source>
</evidence>
<keyword evidence="7 14" id="KW-0663">Pyridoxal phosphate</keyword>
<dbReference type="InterPro" id="IPR004839">
    <property type="entry name" value="Aminotransferase_I/II_large"/>
</dbReference>
<evidence type="ECO:0000256" key="6">
    <source>
        <dbReference type="ARBA" id="ARBA00022679"/>
    </source>
</evidence>
<dbReference type="InterPro" id="IPR015424">
    <property type="entry name" value="PyrdxlP-dep_Trfase"/>
</dbReference>
<dbReference type="CDD" id="cd06454">
    <property type="entry name" value="KBL_like"/>
    <property type="match status" value="1"/>
</dbReference>
<dbReference type="EC" id="2.3.1.37" evidence="5 15"/>
<evidence type="ECO:0000256" key="14">
    <source>
        <dbReference type="RuleBase" id="RU003693"/>
    </source>
</evidence>
<keyword evidence="18" id="KW-1185">Reference proteome</keyword>
<comment type="cofactor">
    <cofactor evidence="1 14">
        <name>pyridoxal 5'-phosphate</name>
        <dbReference type="ChEBI" id="CHEBI:597326"/>
    </cofactor>
</comment>
<comment type="caution">
    <text evidence="17">The sequence shown here is derived from an EMBL/GenBank/DDBJ whole genome shotgun (WGS) entry which is preliminary data.</text>
</comment>
<evidence type="ECO:0000313" key="18">
    <source>
        <dbReference type="Proteomes" id="UP000578569"/>
    </source>
</evidence>
<evidence type="ECO:0000256" key="13">
    <source>
        <dbReference type="ARBA" id="ARBA00047654"/>
    </source>
</evidence>
<evidence type="ECO:0000256" key="10">
    <source>
        <dbReference type="ARBA" id="ARBA00031691"/>
    </source>
</evidence>
<keyword evidence="9 15" id="KW-0012">Acyltransferase</keyword>
<dbReference type="Pfam" id="PF00155">
    <property type="entry name" value="Aminotran_1_2"/>
    <property type="match status" value="1"/>
</dbReference>
<dbReference type="InterPro" id="IPR001917">
    <property type="entry name" value="Aminotrans_II_pyridoxalP_BS"/>
</dbReference>
<evidence type="ECO:0000256" key="8">
    <source>
        <dbReference type="ARBA" id="ARBA00023133"/>
    </source>
</evidence>
<keyword evidence="6 15" id="KW-0808">Transferase</keyword>
<comment type="subunit">
    <text evidence="4">Homodimer.</text>
</comment>
<dbReference type="InterPro" id="IPR015421">
    <property type="entry name" value="PyrdxlP-dep_Trfase_major"/>
</dbReference>
<evidence type="ECO:0000256" key="1">
    <source>
        <dbReference type="ARBA" id="ARBA00001933"/>
    </source>
</evidence>
<evidence type="ECO:0000256" key="4">
    <source>
        <dbReference type="ARBA" id="ARBA00011738"/>
    </source>
</evidence>
<evidence type="ECO:0000313" key="17">
    <source>
        <dbReference type="EMBL" id="MBB3763930.1"/>
    </source>
</evidence>
<proteinExistence type="inferred from homology"/>
<dbReference type="InterPro" id="IPR010961">
    <property type="entry name" value="4pyrrol_synth_NH2levulA_synth"/>
</dbReference>
<dbReference type="RefSeq" id="WP_183933231.1">
    <property type="nucleotide sequence ID" value="NZ_JACICF010000001.1"/>
</dbReference>
<dbReference type="PANTHER" id="PTHR13693">
    <property type="entry name" value="CLASS II AMINOTRANSFERASE/8-AMINO-7-OXONONANOATE SYNTHASE"/>
    <property type="match status" value="1"/>
</dbReference>
<evidence type="ECO:0000256" key="3">
    <source>
        <dbReference type="ARBA" id="ARBA00008392"/>
    </source>
</evidence>
<dbReference type="EMBL" id="JACICF010000001">
    <property type="protein sequence ID" value="MBB3763930.1"/>
    <property type="molecule type" value="Genomic_DNA"/>
</dbReference>
<dbReference type="UniPathway" id="UPA00251">
    <property type="reaction ID" value="UER00375"/>
</dbReference>
<dbReference type="FunFam" id="3.40.640.10:FF:000006">
    <property type="entry name" value="5-aminolevulinate synthase, mitochondrial"/>
    <property type="match status" value="1"/>
</dbReference>
<dbReference type="Gene3D" id="3.40.640.10">
    <property type="entry name" value="Type I PLP-dependent aspartate aminotransferase-like (Major domain)"/>
    <property type="match status" value="1"/>
</dbReference>
<gene>
    <name evidence="17" type="ORF">FHS50_000953</name>
</gene>
<dbReference type="GO" id="GO:0006782">
    <property type="term" value="P:protoporphyrinogen IX biosynthetic process"/>
    <property type="evidence" value="ECO:0007669"/>
    <property type="project" value="UniProtKB-UniRule"/>
</dbReference>
<dbReference type="InterPro" id="IPR050087">
    <property type="entry name" value="AON_synthase_class-II"/>
</dbReference>
<comment type="pathway">
    <text evidence="2 15">Porphyrin-containing compound metabolism; protoporphyrin-IX biosynthesis; 5-aminolevulinate from glycine: step 1/1.</text>
</comment>
<evidence type="ECO:0000256" key="2">
    <source>
        <dbReference type="ARBA" id="ARBA00005029"/>
    </source>
</evidence>
<dbReference type="Proteomes" id="UP000578569">
    <property type="component" value="Unassembled WGS sequence"/>
</dbReference>
<dbReference type="InterPro" id="IPR015422">
    <property type="entry name" value="PyrdxlP-dep_Trfase_small"/>
</dbReference>
<evidence type="ECO:0000256" key="12">
    <source>
        <dbReference type="ARBA" id="ARBA00032773"/>
    </source>
</evidence>
<feature type="domain" description="Aminotransferase class I/classII large" evidence="16">
    <location>
        <begin position="48"/>
        <end position="391"/>
    </location>
</feature>
<dbReference type="SUPFAM" id="SSF53383">
    <property type="entry name" value="PLP-dependent transferases"/>
    <property type="match status" value="1"/>
</dbReference>
<evidence type="ECO:0000256" key="15">
    <source>
        <dbReference type="RuleBase" id="RU910713"/>
    </source>
</evidence>
<dbReference type="GO" id="GO:0030170">
    <property type="term" value="F:pyridoxal phosphate binding"/>
    <property type="evidence" value="ECO:0007669"/>
    <property type="project" value="UniProtKB-UniRule"/>
</dbReference>
<accession>A0A839YZP9</accession>
<evidence type="ECO:0000256" key="7">
    <source>
        <dbReference type="ARBA" id="ARBA00022898"/>
    </source>
</evidence>
<sequence>MDYNSIFKAAIERLHDEGRYRVFIDILRTKGAYPNARCFHGHNGPKPITVWCSNDYLGMGQHDKVVEAMEEALHSVGAGSGGTRNIGGNTHLHVELEEELADLHGKEAALLFTSGYVSNEAALSTLGKLLPGCVIFSDELNHASMIAGIRNSGCEKRVFRHNDLEHLEQLLMEVPAETPKLIAFESVYSMDGDIAPIAEICDLADRYGALTYLDEVHAVGMYGARGGGISERDGVADRITLIEGTLGKAFGVMGGYVAADKTIIDCIRSYAPGFIFTTSLSPVLVGGALASVRHLKQSSEEREAQQAGAALLKDKFRTAGLPVMPSVTHIVPLLVGCPVKAKRISDILLAEYGVYVQPINFPTVPRGTERLRFTPGPCHSEQMMDQLVKALVEIWGRLDLEREAAA</sequence>
<dbReference type="AlphaFoldDB" id="A0A839YZP9"/>
<dbReference type="PROSITE" id="PS00599">
    <property type="entry name" value="AA_TRANSFER_CLASS_2"/>
    <property type="match status" value="1"/>
</dbReference>
<reference evidence="17 18" key="1">
    <citation type="submission" date="2020-08" db="EMBL/GenBank/DDBJ databases">
        <title>Genomic Encyclopedia of Type Strains, Phase IV (KMG-IV): sequencing the most valuable type-strain genomes for metagenomic binning, comparative biology and taxonomic classification.</title>
        <authorList>
            <person name="Goeker M."/>
        </authorList>
    </citation>
    <scope>NUCLEOTIDE SEQUENCE [LARGE SCALE GENOMIC DNA]</scope>
    <source>
        <strain evidence="17 18">DSM 24194</strain>
    </source>
</reference>
<dbReference type="NCBIfam" id="TIGR01821">
    <property type="entry name" value="5aminolev_synth"/>
    <property type="match status" value="1"/>
</dbReference>
<protein>
    <recommendedName>
        <fullName evidence="5 15">5-aminolevulinate synthase</fullName>
        <ecNumber evidence="5 15">2.3.1.37</ecNumber>
    </recommendedName>
    <alternativeName>
        <fullName evidence="10 15">5-aminolevulinic acid synthase</fullName>
    </alternativeName>
    <alternativeName>
        <fullName evidence="11 15">Delta-ALA synthase</fullName>
    </alternativeName>
    <alternativeName>
        <fullName evidence="12 15">Delta-aminolevulinate synthase</fullName>
    </alternativeName>
</protein>
<name>A0A839YZP9_9SPHN</name>